<dbReference type="InterPro" id="IPR044398">
    <property type="entry name" value="Globin-sensor_dom"/>
</dbReference>
<comment type="similarity">
    <text evidence="2">Belongs to the methyl-accepting chemotaxis (MCP) protein family.</text>
</comment>
<dbReference type="EMBL" id="PGTO01000004">
    <property type="protein sequence ID" value="RAU22427.1"/>
    <property type="molecule type" value="Genomic_DNA"/>
</dbReference>
<dbReference type="GO" id="GO:0020037">
    <property type="term" value="F:heme binding"/>
    <property type="evidence" value="ECO:0007669"/>
    <property type="project" value="InterPro"/>
</dbReference>
<proteinExistence type="inferred from homology"/>
<evidence type="ECO:0000256" key="3">
    <source>
        <dbReference type="PROSITE-ProRule" id="PRU00284"/>
    </source>
</evidence>
<dbReference type="SUPFAM" id="SSF58104">
    <property type="entry name" value="Methyl-accepting chemotaxis protein (MCP) signaling domain"/>
    <property type="match status" value="1"/>
</dbReference>
<gene>
    <name evidence="5" type="ORF">CU669_06885</name>
</gene>
<comment type="caution">
    <text evidence="5">The sequence shown here is derived from an EMBL/GenBank/DDBJ whole genome shotgun (WGS) entry which is preliminary data.</text>
</comment>
<sequence length="510" mass="54457">MMRIVEDRGSPSKREDGDASLRTATIIMSDDFELFGDEPTPPPSTCGATPIGGGDLFFDDDSGPTVDAAPTMSMTERVALNLKLFSVTPEVSAALREASSQVVRDIENLVAESLDWVQQFPPFGEKLTDDAKATLSGVLTEHWRNLYRGEFTADYNATAQQLGFMLAYMDLGASWYQAMAAAGSSRALTIIFRNKRGSETVSSALQRVVMLDQSVVTHDYFAAATQNRAKVAQDLASAFEKSIKKVVEEVGAMAVELKTHSDEMLRRLSHMDFETVNMAAAAEEASYSVDNISNNTNQLATSIGHIRDNVVRTSQAAEQAADAARATDSAMRQMLDVASRIGKIGETIDTIARQTRMLALNATIEAARAGAAGRGFAVVAQEIKNLSEQTSRATKEIAHSVSEAVQATSEAVNTINRTVDSVAAINQVATEVRESVEAQTGATSTIAGHVAEAAAGAKAVTSSVNSAIEALGVSSSAASELNRSADALSVKAAIMRTEVDQYLDRLQHME</sequence>
<dbReference type="GO" id="GO:0004888">
    <property type="term" value="F:transmembrane signaling receptor activity"/>
    <property type="evidence" value="ECO:0007669"/>
    <property type="project" value="InterPro"/>
</dbReference>
<evidence type="ECO:0000313" key="6">
    <source>
        <dbReference type="Proteomes" id="UP000251075"/>
    </source>
</evidence>
<name>A0A364NZT7_9PROT</name>
<feature type="domain" description="Methyl-accepting transducer" evidence="4">
    <location>
        <begin position="253"/>
        <end position="482"/>
    </location>
</feature>
<reference evidence="5 6" key="1">
    <citation type="submission" date="2017-11" db="EMBL/GenBank/DDBJ databases">
        <title>Draft genome sequence of magnetotactic bacterium Magnetospirillum kuznetsovii LBB-42.</title>
        <authorList>
            <person name="Grouzdev D.S."/>
            <person name="Rysina M.S."/>
            <person name="Baslerov R.V."/>
            <person name="Koziaeva V."/>
        </authorList>
    </citation>
    <scope>NUCLEOTIDE SEQUENCE [LARGE SCALE GENOMIC DNA]</scope>
    <source>
        <strain evidence="5 6">LBB-42</strain>
    </source>
</reference>
<dbReference type="Pfam" id="PF11563">
    <property type="entry name" value="Protoglobin"/>
    <property type="match status" value="1"/>
</dbReference>
<protein>
    <recommendedName>
        <fullName evidence="4">Methyl-accepting transducer domain-containing protein</fullName>
    </recommendedName>
</protein>
<dbReference type="GO" id="GO:0007165">
    <property type="term" value="P:signal transduction"/>
    <property type="evidence" value="ECO:0007669"/>
    <property type="project" value="UniProtKB-KW"/>
</dbReference>
<evidence type="ECO:0000256" key="1">
    <source>
        <dbReference type="ARBA" id="ARBA00023224"/>
    </source>
</evidence>
<keyword evidence="6" id="KW-1185">Reference proteome</keyword>
<dbReference type="InterPro" id="IPR012292">
    <property type="entry name" value="Globin/Proto"/>
</dbReference>
<dbReference type="GO" id="GO:0016020">
    <property type="term" value="C:membrane"/>
    <property type="evidence" value="ECO:0007669"/>
    <property type="project" value="InterPro"/>
</dbReference>
<dbReference type="GO" id="GO:0006935">
    <property type="term" value="P:chemotaxis"/>
    <property type="evidence" value="ECO:0007669"/>
    <property type="project" value="InterPro"/>
</dbReference>
<dbReference type="PRINTS" id="PR00260">
    <property type="entry name" value="CHEMTRNSDUCR"/>
</dbReference>
<dbReference type="Proteomes" id="UP000251075">
    <property type="component" value="Unassembled WGS sequence"/>
</dbReference>
<dbReference type="PANTHER" id="PTHR32089">
    <property type="entry name" value="METHYL-ACCEPTING CHEMOTAXIS PROTEIN MCPB"/>
    <property type="match status" value="1"/>
</dbReference>
<dbReference type="SMART" id="SM00283">
    <property type="entry name" value="MA"/>
    <property type="match status" value="1"/>
</dbReference>
<dbReference type="AlphaFoldDB" id="A0A364NZT7"/>
<dbReference type="PROSITE" id="PS50111">
    <property type="entry name" value="CHEMOTAXIS_TRANSDUC_2"/>
    <property type="match status" value="1"/>
</dbReference>
<dbReference type="Gene3D" id="1.10.287.950">
    <property type="entry name" value="Methyl-accepting chemotaxis protein"/>
    <property type="match status" value="1"/>
</dbReference>
<evidence type="ECO:0000256" key="2">
    <source>
        <dbReference type="ARBA" id="ARBA00029447"/>
    </source>
</evidence>
<dbReference type="Gene3D" id="1.10.490.10">
    <property type="entry name" value="Globins"/>
    <property type="match status" value="1"/>
</dbReference>
<dbReference type="PANTHER" id="PTHR32089:SF112">
    <property type="entry name" value="LYSOZYME-LIKE PROTEIN-RELATED"/>
    <property type="match status" value="1"/>
</dbReference>
<evidence type="ECO:0000313" key="5">
    <source>
        <dbReference type="EMBL" id="RAU22427.1"/>
    </source>
</evidence>
<dbReference type="OrthoDB" id="4514964at2"/>
<dbReference type="InterPro" id="IPR004089">
    <property type="entry name" value="MCPsignal_dom"/>
</dbReference>
<keyword evidence="1 3" id="KW-0807">Transducer</keyword>
<accession>A0A364NZT7</accession>
<organism evidence="5 6">
    <name type="scientific">Paramagnetospirillum kuznetsovii</name>
    <dbReference type="NCBI Taxonomy" id="2053833"/>
    <lineage>
        <taxon>Bacteria</taxon>
        <taxon>Pseudomonadati</taxon>
        <taxon>Pseudomonadota</taxon>
        <taxon>Alphaproteobacteria</taxon>
        <taxon>Rhodospirillales</taxon>
        <taxon>Magnetospirillaceae</taxon>
        <taxon>Paramagnetospirillum</taxon>
    </lineage>
</organism>
<evidence type="ECO:0000259" key="4">
    <source>
        <dbReference type="PROSITE" id="PS50111"/>
    </source>
</evidence>
<dbReference type="InterPro" id="IPR004090">
    <property type="entry name" value="Chemotax_Me-accpt_rcpt"/>
</dbReference>
<dbReference type="GO" id="GO:0019825">
    <property type="term" value="F:oxygen binding"/>
    <property type="evidence" value="ECO:0007669"/>
    <property type="project" value="InterPro"/>
</dbReference>
<dbReference type="Pfam" id="PF00015">
    <property type="entry name" value="MCPsignal"/>
    <property type="match status" value="1"/>
</dbReference>